<accession>A0A166CVC6</accession>
<sequence>MDFRRRSAVKREPESGEKSMRTMNFVIYPTLLGIKGAFPWWLRIGNVSLTPFVVVNLVTNKVSESRLFRKDETDRWLDLSLCQGAPAKQGMSNLHLRLLATPCSPKERPRSHSRLHRLHRLTILNDHYVGIEDAKGGGDCDVFNGRPTQDEQKIALGTTCQGHWSRVYRIFRCNPYNVGRYTLFPDQGPKAVNNFCWTCTILIFRRSYLPLCHSEIHNKYRRPSR</sequence>
<evidence type="ECO:0000256" key="1">
    <source>
        <dbReference type="SAM" id="Phobius"/>
    </source>
</evidence>
<gene>
    <name evidence="2" type="ORF">SISSUDRAFT_817763</name>
</gene>
<protein>
    <submittedName>
        <fullName evidence="2">Uncharacterized protein</fullName>
    </submittedName>
</protein>
<dbReference type="EMBL" id="KV428075">
    <property type="protein sequence ID" value="KZT37857.1"/>
    <property type="molecule type" value="Genomic_DNA"/>
</dbReference>
<dbReference type="STRING" id="1314776.A0A166CVC6"/>
<keyword evidence="1" id="KW-1133">Transmembrane helix</keyword>
<dbReference type="AlphaFoldDB" id="A0A166CVC6"/>
<name>A0A166CVC6_9AGAM</name>
<dbReference type="Proteomes" id="UP000076798">
    <property type="component" value="Unassembled WGS sequence"/>
</dbReference>
<organism evidence="2 3">
    <name type="scientific">Sistotremastrum suecicum HHB10207 ss-3</name>
    <dbReference type="NCBI Taxonomy" id="1314776"/>
    <lineage>
        <taxon>Eukaryota</taxon>
        <taxon>Fungi</taxon>
        <taxon>Dikarya</taxon>
        <taxon>Basidiomycota</taxon>
        <taxon>Agaricomycotina</taxon>
        <taxon>Agaricomycetes</taxon>
        <taxon>Sistotremastrales</taxon>
        <taxon>Sistotremastraceae</taxon>
        <taxon>Sistotremastrum</taxon>
    </lineage>
</organism>
<proteinExistence type="predicted"/>
<feature type="transmembrane region" description="Helical" evidence="1">
    <location>
        <begin position="21"/>
        <end position="42"/>
    </location>
</feature>
<evidence type="ECO:0000313" key="2">
    <source>
        <dbReference type="EMBL" id="KZT37857.1"/>
    </source>
</evidence>
<evidence type="ECO:0000313" key="3">
    <source>
        <dbReference type="Proteomes" id="UP000076798"/>
    </source>
</evidence>
<reference evidence="2 3" key="1">
    <citation type="journal article" date="2016" name="Mol. Biol. Evol.">
        <title>Comparative Genomics of Early-Diverging Mushroom-Forming Fungi Provides Insights into the Origins of Lignocellulose Decay Capabilities.</title>
        <authorList>
            <person name="Nagy L.G."/>
            <person name="Riley R."/>
            <person name="Tritt A."/>
            <person name="Adam C."/>
            <person name="Daum C."/>
            <person name="Floudas D."/>
            <person name="Sun H."/>
            <person name="Yadav J.S."/>
            <person name="Pangilinan J."/>
            <person name="Larsson K.H."/>
            <person name="Matsuura K."/>
            <person name="Barry K."/>
            <person name="Labutti K."/>
            <person name="Kuo R."/>
            <person name="Ohm R.A."/>
            <person name="Bhattacharya S.S."/>
            <person name="Shirouzu T."/>
            <person name="Yoshinaga Y."/>
            <person name="Martin F.M."/>
            <person name="Grigoriev I.V."/>
            <person name="Hibbett D.S."/>
        </authorList>
    </citation>
    <scope>NUCLEOTIDE SEQUENCE [LARGE SCALE GENOMIC DNA]</scope>
    <source>
        <strain evidence="2 3">HHB10207 ss-3</strain>
    </source>
</reference>
<keyword evidence="1" id="KW-0472">Membrane</keyword>
<keyword evidence="3" id="KW-1185">Reference proteome</keyword>
<keyword evidence="1" id="KW-0812">Transmembrane</keyword>